<proteinExistence type="predicted"/>
<evidence type="ECO:0000313" key="2">
    <source>
        <dbReference type="Proteomes" id="UP001152795"/>
    </source>
</evidence>
<dbReference type="Pfam" id="PF00078">
    <property type="entry name" value="RVT_1"/>
    <property type="match status" value="1"/>
</dbReference>
<dbReference type="InterPro" id="IPR000477">
    <property type="entry name" value="RT_dom"/>
</dbReference>
<accession>A0A6S7HXM9</accession>
<reference evidence="1" key="1">
    <citation type="submission" date="2020-04" db="EMBL/GenBank/DDBJ databases">
        <authorList>
            <person name="Alioto T."/>
            <person name="Alioto T."/>
            <person name="Gomez Garrido J."/>
        </authorList>
    </citation>
    <scope>NUCLEOTIDE SEQUENCE</scope>
    <source>
        <strain evidence="1">A484AB</strain>
    </source>
</reference>
<organism evidence="1 2">
    <name type="scientific">Paramuricea clavata</name>
    <name type="common">Red gorgonian</name>
    <name type="synonym">Violescent sea-whip</name>
    <dbReference type="NCBI Taxonomy" id="317549"/>
    <lineage>
        <taxon>Eukaryota</taxon>
        <taxon>Metazoa</taxon>
        <taxon>Cnidaria</taxon>
        <taxon>Anthozoa</taxon>
        <taxon>Octocorallia</taxon>
        <taxon>Malacalcyonacea</taxon>
        <taxon>Plexauridae</taxon>
        <taxon>Paramuricea</taxon>
    </lineage>
</organism>
<dbReference type="PANTHER" id="PTHR33332">
    <property type="entry name" value="REVERSE TRANSCRIPTASE DOMAIN-CONTAINING PROTEIN"/>
    <property type="match status" value="1"/>
</dbReference>
<protein>
    <submittedName>
        <fullName evidence="1">Uncharacterized protein</fullName>
    </submittedName>
</protein>
<sequence>MNKGYLNGVVFLDLKKAFDCVDHSILLRKLELYGIKGVELNWFKSYLSNRIQRCKIGKTISEPQKIRSGVPQGSNLGPLLFLLYINDLPNCLKYTKANMFADNTNLTTASLNKEELQRRLNSDLELMHNWLLANKLTLNKDKTEYMLIGSHQRLSTVETDPILEFGDTKIKRYFWISPYIRILLIALPPFRVGFVEECR</sequence>
<name>A0A6S7HXM9_PARCT</name>
<comment type="caution">
    <text evidence="1">The sequence shown here is derived from an EMBL/GenBank/DDBJ whole genome shotgun (WGS) entry which is preliminary data.</text>
</comment>
<dbReference type="Proteomes" id="UP001152795">
    <property type="component" value="Unassembled WGS sequence"/>
</dbReference>
<evidence type="ECO:0000313" key="1">
    <source>
        <dbReference type="EMBL" id="CAB4010236.1"/>
    </source>
</evidence>
<gene>
    <name evidence="1" type="ORF">PACLA_8A016354</name>
</gene>
<dbReference type="OrthoDB" id="3261222at2759"/>
<dbReference type="EMBL" id="CACRXK020006719">
    <property type="protein sequence ID" value="CAB4010236.1"/>
    <property type="molecule type" value="Genomic_DNA"/>
</dbReference>
<dbReference type="AlphaFoldDB" id="A0A6S7HXM9"/>
<dbReference type="PROSITE" id="PS50878">
    <property type="entry name" value="RT_POL"/>
    <property type="match status" value="1"/>
</dbReference>
<keyword evidence="2" id="KW-1185">Reference proteome</keyword>